<sequence length="346" mass="36734">MPLPAPPSPELSPPAGQPVSPTPPSPPTYASPPSTTPPSTGLPPPTAEPPSPIRSSPQFPQVLILQPPPPPSPPKPSQTPSLPPSPPTSPPILTAPPSPLASSVPPSPPAPPLPPSAIPVAATRLDVEDMPAFGAKGRTRRLVWANDPDFKIQNRANSPLQLVDRNKTACPSACRGCRFAWKATNNSRSVAVFFKDPFLLSRISIVQTRNTGVIRVQTIKWTYPPQGLSTEKFIGRTIYDVPSDPTKCKATLNITNVTDAEAGLDLPVPADPIYNQANLPADLQDKVVGGVVITVFRYPLTGTAPRPNSGKNYGPFIEHLTFKGAVVYPQDTSIYQAYVASNTTSS</sequence>
<feature type="compositionally biased region" description="Pro residues" evidence="1">
    <location>
        <begin position="1"/>
        <end position="52"/>
    </location>
</feature>
<dbReference type="Proteomes" id="UP000612055">
    <property type="component" value="Unassembled WGS sequence"/>
</dbReference>
<evidence type="ECO:0000313" key="2">
    <source>
        <dbReference type="EMBL" id="KAG2483744.1"/>
    </source>
</evidence>
<feature type="compositionally biased region" description="Pro residues" evidence="1">
    <location>
        <begin position="66"/>
        <end position="117"/>
    </location>
</feature>
<dbReference type="OrthoDB" id="530391at2759"/>
<keyword evidence="3" id="KW-1185">Reference proteome</keyword>
<organism evidence="2 3">
    <name type="scientific">Edaphochlamys debaryana</name>
    <dbReference type="NCBI Taxonomy" id="47281"/>
    <lineage>
        <taxon>Eukaryota</taxon>
        <taxon>Viridiplantae</taxon>
        <taxon>Chlorophyta</taxon>
        <taxon>core chlorophytes</taxon>
        <taxon>Chlorophyceae</taxon>
        <taxon>CS clade</taxon>
        <taxon>Chlamydomonadales</taxon>
        <taxon>Chlamydomonadales incertae sedis</taxon>
        <taxon>Edaphochlamys</taxon>
    </lineage>
</organism>
<feature type="region of interest" description="Disordered" evidence="1">
    <location>
        <begin position="1"/>
        <end position="117"/>
    </location>
</feature>
<evidence type="ECO:0000313" key="3">
    <source>
        <dbReference type="Proteomes" id="UP000612055"/>
    </source>
</evidence>
<dbReference type="EMBL" id="JAEHOE010000167">
    <property type="protein sequence ID" value="KAG2483744.1"/>
    <property type="molecule type" value="Genomic_DNA"/>
</dbReference>
<comment type="caution">
    <text evidence="2">The sequence shown here is derived from an EMBL/GenBank/DDBJ whole genome shotgun (WGS) entry which is preliminary data.</text>
</comment>
<protein>
    <submittedName>
        <fullName evidence="2">Uncharacterized protein</fullName>
    </submittedName>
</protein>
<gene>
    <name evidence="2" type="ORF">HYH03_017399</name>
</gene>
<accession>A0A836BQG4</accession>
<proteinExistence type="predicted"/>
<name>A0A836BQG4_9CHLO</name>
<reference evidence="2" key="1">
    <citation type="journal article" date="2020" name="bioRxiv">
        <title>Comparative genomics of Chlamydomonas.</title>
        <authorList>
            <person name="Craig R.J."/>
            <person name="Hasan A.R."/>
            <person name="Ness R.W."/>
            <person name="Keightley P.D."/>
        </authorList>
    </citation>
    <scope>NUCLEOTIDE SEQUENCE</scope>
    <source>
        <strain evidence="2">CCAP 11/70</strain>
    </source>
</reference>
<dbReference type="AlphaFoldDB" id="A0A836BQG4"/>
<evidence type="ECO:0000256" key="1">
    <source>
        <dbReference type="SAM" id="MobiDB-lite"/>
    </source>
</evidence>